<organism evidence="6 7">
    <name type="scientific">Actinokineospora alba</name>
    <dbReference type="NCBI Taxonomy" id="504798"/>
    <lineage>
        <taxon>Bacteria</taxon>
        <taxon>Bacillati</taxon>
        <taxon>Actinomycetota</taxon>
        <taxon>Actinomycetes</taxon>
        <taxon>Pseudonocardiales</taxon>
        <taxon>Pseudonocardiaceae</taxon>
        <taxon>Actinokineospora</taxon>
    </lineage>
</organism>
<dbReference type="Gene3D" id="1.10.357.10">
    <property type="entry name" value="Tetracycline Repressor, domain 2"/>
    <property type="match status" value="1"/>
</dbReference>
<reference evidence="7" key="1">
    <citation type="submission" date="2016-10" db="EMBL/GenBank/DDBJ databases">
        <authorList>
            <person name="Varghese N."/>
            <person name="Submissions S."/>
        </authorList>
    </citation>
    <scope>NUCLEOTIDE SEQUENCE [LARGE SCALE GENOMIC DNA]</scope>
    <source>
        <strain evidence="7">IBRC-M 10655</strain>
    </source>
</reference>
<dbReference type="InterPro" id="IPR050109">
    <property type="entry name" value="HTH-type_TetR-like_transc_reg"/>
</dbReference>
<evidence type="ECO:0000256" key="4">
    <source>
        <dbReference type="PROSITE-ProRule" id="PRU00335"/>
    </source>
</evidence>
<name>A0A1H0JZB3_9PSEU</name>
<protein>
    <submittedName>
        <fullName evidence="6">DNA-binding transcriptional regulator, AcrR family</fullName>
    </submittedName>
</protein>
<feature type="DNA-binding region" description="H-T-H motif" evidence="4">
    <location>
        <begin position="36"/>
        <end position="55"/>
    </location>
</feature>
<dbReference type="PROSITE" id="PS50977">
    <property type="entry name" value="HTH_TETR_2"/>
    <property type="match status" value="1"/>
</dbReference>
<keyword evidence="1" id="KW-0805">Transcription regulation</keyword>
<dbReference type="PRINTS" id="PR00455">
    <property type="entry name" value="HTHTETR"/>
</dbReference>
<feature type="domain" description="HTH tetR-type" evidence="5">
    <location>
        <begin position="13"/>
        <end position="73"/>
    </location>
</feature>
<accession>A0A1H0JZB3</accession>
<dbReference type="OrthoDB" id="4823039at2"/>
<evidence type="ECO:0000259" key="5">
    <source>
        <dbReference type="PROSITE" id="PS50977"/>
    </source>
</evidence>
<evidence type="ECO:0000313" key="6">
    <source>
        <dbReference type="EMBL" id="SDO48950.1"/>
    </source>
</evidence>
<dbReference type="GO" id="GO:0003700">
    <property type="term" value="F:DNA-binding transcription factor activity"/>
    <property type="evidence" value="ECO:0007669"/>
    <property type="project" value="TreeGrafter"/>
</dbReference>
<keyword evidence="7" id="KW-1185">Reference proteome</keyword>
<dbReference type="InterPro" id="IPR001647">
    <property type="entry name" value="HTH_TetR"/>
</dbReference>
<gene>
    <name evidence="6" type="ORF">SAMN05192558_103273</name>
</gene>
<dbReference type="PANTHER" id="PTHR30055:SF234">
    <property type="entry name" value="HTH-TYPE TRANSCRIPTIONAL REGULATOR BETI"/>
    <property type="match status" value="1"/>
</dbReference>
<keyword evidence="2 4" id="KW-0238">DNA-binding</keyword>
<dbReference type="RefSeq" id="WP_091372021.1">
    <property type="nucleotide sequence ID" value="NZ_FNDV01000002.1"/>
</dbReference>
<evidence type="ECO:0000256" key="3">
    <source>
        <dbReference type="ARBA" id="ARBA00023163"/>
    </source>
</evidence>
<dbReference type="PANTHER" id="PTHR30055">
    <property type="entry name" value="HTH-TYPE TRANSCRIPTIONAL REGULATOR RUTR"/>
    <property type="match status" value="1"/>
</dbReference>
<proteinExistence type="predicted"/>
<evidence type="ECO:0000256" key="2">
    <source>
        <dbReference type="ARBA" id="ARBA00023125"/>
    </source>
</evidence>
<evidence type="ECO:0000313" key="7">
    <source>
        <dbReference type="Proteomes" id="UP000199651"/>
    </source>
</evidence>
<dbReference type="STRING" id="504798.SAMN05421871_102776"/>
<evidence type="ECO:0000256" key="1">
    <source>
        <dbReference type="ARBA" id="ARBA00023015"/>
    </source>
</evidence>
<dbReference type="SUPFAM" id="SSF46689">
    <property type="entry name" value="Homeodomain-like"/>
    <property type="match status" value="1"/>
</dbReference>
<dbReference type="AlphaFoldDB" id="A0A1H0JZB3"/>
<sequence length="208" mass="23190">MGEVKSSRREKSEATRRKILRAAHEEFGEKGYHGATIASIAKRAGVAGQTVYFVFHTKSALISAVIDSLVMGEEEPTIPQESPWWRAMAAEPDAATALGHFVRGAGPLFERASTISEILRGAALTDDEVRRTHEFHEDLRRTGFREVVVMLAEKAPLRTGLTVDTATDILLTVYGDTTYFIMTKERGWSHDQYLDWLCEALPTLLLEP</sequence>
<dbReference type="Pfam" id="PF00440">
    <property type="entry name" value="TetR_N"/>
    <property type="match status" value="1"/>
</dbReference>
<dbReference type="EMBL" id="FNJB01000003">
    <property type="protein sequence ID" value="SDO48950.1"/>
    <property type="molecule type" value="Genomic_DNA"/>
</dbReference>
<dbReference type="Proteomes" id="UP000199651">
    <property type="component" value="Unassembled WGS sequence"/>
</dbReference>
<dbReference type="GO" id="GO:0000976">
    <property type="term" value="F:transcription cis-regulatory region binding"/>
    <property type="evidence" value="ECO:0007669"/>
    <property type="project" value="TreeGrafter"/>
</dbReference>
<dbReference type="InterPro" id="IPR009057">
    <property type="entry name" value="Homeodomain-like_sf"/>
</dbReference>
<keyword evidence="3" id="KW-0804">Transcription</keyword>